<dbReference type="EMBL" id="OX459127">
    <property type="protein sequence ID" value="CAI9119154.1"/>
    <property type="molecule type" value="Genomic_DNA"/>
</dbReference>
<sequence>MNKQKRIHQDLISYSPANRMFRGTLDTEGTVLGYVSGMIRCSFLWTLLGTRVQINLK</sequence>
<name>A0AAV1EHG0_OLDCO</name>
<dbReference type="GO" id="GO:0003743">
    <property type="term" value="F:translation initiation factor activity"/>
    <property type="evidence" value="ECO:0007669"/>
    <property type="project" value="UniProtKB-KW"/>
</dbReference>
<keyword evidence="1" id="KW-0396">Initiation factor</keyword>
<evidence type="ECO:0000313" key="1">
    <source>
        <dbReference type="EMBL" id="CAI9119154.1"/>
    </source>
</evidence>
<keyword evidence="1" id="KW-0648">Protein biosynthesis</keyword>
<accession>A0AAV1EHG0</accession>
<reference evidence="1" key="1">
    <citation type="submission" date="2023-03" db="EMBL/GenBank/DDBJ databases">
        <authorList>
            <person name="Julca I."/>
        </authorList>
    </citation>
    <scope>NUCLEOTIDE SEQUENCE</scope>
</reference>
<geneLocation type="plastid" evidence="1"/>
<gene>
    <name evidence="1" type="primary">infA</name>
    <name evidence="1" type="ORF">OLC1_LOCUS25146</name>
</gene>
<dbReference type="AlphaFoldDB" id="A0AAV1EHG0"/>
<proteinExistence type="predicted"/>
<keyword evidence="2" id="KW-1185">Reference proteome</keyword>
<evidence type="ECO:0000313" key="2">
    <source>
        <dbReference type="Proteomes" id="UP001161247"/>
    </source>
</evidence>
<protein>
    <submittedName>
        <fullName evidence="1">Translational initiation factor 1</fullName>
    </submittedName>
</protein>
<keyword evidence="1" id="KW-0934">Plastid</keyword>
<organism evidence="1 2">
    <name type="scientific">Oldenlandia corymbosa var. corymbosa</name>
    <dbReference type="NCBI Taxonomy" id="529605"/>
    <lineage>
        <taxon>Eukaryota</taxon>
        <taxon>Viridiplantae</taxon>
        <taxon>Streptophyta</taxon>
        <taxon>Embryophyta</taxon>
        <taxon>Tracheophyta</taxon>
        <taxon>Spermatophyta</taxon>
        <taxon>Magnoliopsida</taxon>
        <taxon>eudicotyledons</taxon>
        <taxon>Gunneridae</taxon>
        <taxon>Pentapetalae</taxon>
        <taxon>asterids</taxon>
        <taxon>lamiids</taxon>
        <taxon>Gentianales</taxon>
        <taxon>Rubiaceae</taxon>
        <taxon>Rubioideae</taxon>
        <taxon>Spermacoceae</taxon>
        <taxon>Hedyotis-Oldenlandia complex</taxon>
        <taxon>Oldenlandia</taxon>
    </lineage>
</organism>
<dbReference type="Proteomes" id="UP001161247">
    <property type="component" value="Plastid PLA"/>
</dbReference>